<dbReference type="PANTHER" id="PTHR46072:SF2">
    <property type="entry name" value="AMIDASE (EUROFUNG)"/>
    <property type="match status" value="1"/>
</dbReference>
<reference evidence="7" key="1">
    <citation type="submission" date="2020-11" db="EMBL/GenBank/DDBJ databases">
        <authorList>
            <consortium name="DOE Joint Genome Institute"/>
            <person name="Ahrendt S."/>
            <person name="Riley R."/>
            <person name="Andreopoulos W."/>
            <person name="LaButti K."/>
            <person name="Pangilinan J."/>
            <person name="Ruiz-duenas F.J."/>
            <person name="Barrasa J.M."/>
            <person name="Sanchez-Garcia M."/>
            <person name="Camarero S."/>
            <person name="Miyauchi S."/>
            <person name="Serrano A."/>
            <person name="Linde D."/>
            <person name="Babiker R."/>
            <person name="Drula E."/>
            <person name="Ayuso-Fernandez I."/>
            <person name="Pacheco R."/>
            <person name="Padilla G."/>
            <person name="Ferreira P."/>
            <person name="Barriuso J."/>
            <person name="Kellner H."/>
            <person name="Castanera R."/>
            <person name="Alfaro M."/>
            <person name="Ramirez L."/>
            <person name="Pisabarro A.G."/>
            <person name="Kuo A."/>
            <person name="Tritt A."/>
            <person name="Lipzen A."/>
            <person name="He G."/>
            <person name="Yan M."/>
            <person name="Ng V."/>
            <person name="Cullen D."/>
            <person name="Martin F."/>
            <person name="Rosso M.-N."/>
            <person name="Henrissat B."/>
            <person name="Hibbett D."/>
            <person name="Martinez A.T."/>
            <person name="Grigoriev I.V."/>
        </authorList>
    </citation>
    <scope>NUCLEOTIDE SEQUENCE</scope>
    <source>
        <strain evidence="7">AH 44721</strain>
    </source>
</reference>
<dbReference type="Gene3D" id="3.90.1300.10">
    <property type="entry name" value="Amidase signature (AS) domain"/>
    <property type="match status" value="1"/>
</dbReference>
<dbReference type="GO" id="GO:0004040">
    <property type="term" value="F:amidase activity"/>
    <property type="evidence" value="ECO:0007669"/>
    <property type="project" value="UniProtKB-EC"/>
</dbReference>
<dbReference type="InterPro" id="IPR036928">
    <property type="entry name" value="AS_sf"/>
</dbReference>
<dbReference type="InterPro" id="IPR023631">
    <property type="entry name" value="Amidase_dom"/>
</dbReference>
<sequence>MASKHWKELAAEKRARLAASIPKEWILTNLPSKETLNVIDFPEKSGLLSEKEIEITNTEVMVLLEKLAKGVWSSVDVTTAFAKRAIIAHQLVNCLTEVFIERALKRAAELDDISKLQERSLVPCMGLESTMGYVSWINQYAAKNSVLADILESCGAVFYVKTNVPQTLMWVETFNHIFGRTSNPYNRSHTSGGSSGGEGALIALKGSPLGLGSDIGGSIRVPAAFNGIYGLRPSYGRLPYAGCVNSLEGQDSLLSVMGPLSNSLGAVKHLIQSVASKRPWLKDPLAVMKPWDEDQYRLVDHGEGKRLCFAILWHDEFIVPHPPIVRALEETKKALLAAGHQVIDWKPLKHVEIYLTIMGIWGAGAQEDYRVTTSPSGEPIVHTMGLTAELTADNPDLIVTDAPVVRPFYDDISAYELFQIQKQRRDLREEYLDYWNSSVALTDTGRPIDAIISPCAPSTAPPHGMNKTAGYTMIWNGLNYTALVLPTGLFVDPALDPKKPPHTFFTDFDKDNYNMYDPEGFKGTPICVQVVGRTQEEEAVIGMGEIVDAALKARTSH</sequence>
<name>A0A9P5NX70_GYMJU</name>
<evidence type="ECO:0000256" key="2">
    <source>
        <dbReference type="ARBA" id="ARBA00009199"/>
    </source>
</evidence>
<feature type="binding site" evidence="5">
    <location>
        <position position="194"/>
    </location>
    <ligand>
        <name>substrate</name>
    </ligand>
</feature>
<evidence type="ECO:0000256" key="5">
    <source>
        <dbReference type="PIRSR" id="PIRSR001221-2"/>
    </source>
</evidence>
<dbReference type="Proteomes" id="UP000724874">
    <property type="component" value="Unassembled WGS sequence"/>
</dbReference>
<dbReference type="OrthoDB" id="6428749at2759"/>
<dbReference type="PANTHER" id="PTHR46072">
    <property type="entry name" value="AMIDASE-RELATED-RELATED"/>
    <property type="match status" value="1"/>
</dbReference>
<comment type="catalytic activity">
    <reaction evidence="1">
        <text>a monocarboxylic acid amide + H2O = a monocarboxylate + NH4(+)</text>
        <dbReference type="Rhea" id="RHEA:12020"/>
        <dbReference type="ChEBI" id="CHEBI:15377"/>
        <dbReference type="ChEBI" id="CHEBI:28938"/>
        <dbReference type="ChEBI" id="CHEBI:35757"/>
        <dbReference type="ChEBI" id="CHEBI:83628"/>
        <dbReference type="EC" id="3.5.1.4"/>
    </reaction>
</comment>
<organism evidence="7 8">
    <name type="scientific">Gymnopilus junonius</name>
    <name type="common">Spectacular rustgill mushroom</name>
    <name type="synonym">Gymnopilus spectabilis subsp. junonius</name>
    <dbReference type="NCBI Taxonomy" id="109634"/>
    <lineage>
        <taxon>Eukaryota</taxon>
        <taxon>Fungi</taxon>
        <taxon>Dikarya</taxon>
        <taxon>Basidiomycota</taxon>
        <taxon>Agaricomycotina</taxon>
        <taxon>Agaricomycetes</taxon>
        <taxon>Agaricomycetidae</taxon>
        <taxon>Agaricales</taxon>
        <taxon>Agaricineae</taxon>
        <taxon>Hymenogastraceae</taxon>
        <taxon>Gymnopilus</taxon>
    </lineage>
</organism>
<feature type="domain" description="Amidase" evidence="6">
    <location>
        <begin position="76"/>
        <end position="540"/>
    </location>
</feature>
<proteinExistence type="inferred from homology"/>
<feature type="binding site" evidence="5">
    <location>
        <position position="168"/>
    </location>
    <ligand>
        <name>substrate</name>
    </ligand>
</feature>
<keyword evidence="4" id="KW-0378">Hydrolase</keyword>
<evidence type="ECO:0000256" key="4">
    <source>
        <dbReference type="ARBA" id="ARBA00022801"/>
    </source>
</evidence>
<dbReference type="Pfam" id="PF01425">
    <property type="entry name" value="Amidase"/>
    <property type="match status" value="1"/>
</dbReference>
<accession>A0A9P5NX70</accession>
<feature type="binding site" evidence="5">
    <location>
        <begin position="215"/>
        <end position="218"/>
    </location>
    <ligand>
        <name>substrate</name>
    </ligand>
</feature>
<comment type="caution">
    <text evidence="7">The sequence shown here is derived from an EMBL/GenBank/DDBJ whole genome shotgun (WGS) entry which is preliminary data.</text>
</comment>
<dbReference type="EC" id="3.5.1.4" evidence="3"/>
<evidence type="ECO:0000256" key="1">
    <source>
        <dbReference type="ARBA" id="ARBA00001311"/>
    </source>
</evidence>
<protein>
    <recommendedName>
        <fullName evidence="3">amidase</fullName>
        <ecNumber evidence="3">3.5.1.4</ecNumber>
    </recommendedName>
</protein>
<dbReference type="PIRSF" id="PIRSF001221">
    <property type="entry name" value="Amidase_fungi"/>
    <property type="match status" value="1"/>
</dbReference>
<evidence type="ECO:0000313" key="8">
    <source>
        <dbReference type="Proteomes" id="UP000724874"/>
    </source>
</evidence>
<evidence type="ECO:0000313" key="7">
    <source>
        <dbReference type="EMBL" id="KAF8909739.1"/>
    </source>
</evidence>
<evidence type="ECO:0000256" key="3">
    <source>
        <dbReference type="ARBA" id="ARBA00012922"/>
    </source>
</evidence>
<dbReference type="PROSITE" id="PS00571">
    <property type="entry name" value="AMIDASES"/>
    <property type="match status" value="1"/>
</dbReference>
<dbReference type="EMBL" id="JADNYJ010000008">
    <property type="protein sequence ID" value="KAF8909739.1"/>
    <property type="molecule type" value="Genomic_DNA"/>
</dbReference>
<dbReference type="InterPro" id="IPR020556">
    <property type="entry name" value="Amidase_CS"/>
</dbReference>
<evidence type="ECO:0000259" key="6">
    <source>
        <dbReference type="Pfam" id="PF01425"/>
    </source>
</evidence>
<gene>
    <name evidence="7" type="ORF">CPB84DRAFT_1942977</name>
</gene>
<dbReference type="SUPFAM" id="SSF75304">
    <property type="entry name" value="Amidase signature (AS) enzymes"/>
    <property type="match status" value="1"/>
</dbReference>
<comment type="similarity">
    <text evidence="2">Belongs to the amidase family.</text>
</comment>
<keyword evidence="8" id="KW-1185">Reference proteome</keyword>
<dbReference type="AlphaFoldDB" id="A0A9P5NX70"/>